<feature type="region of interest" description="Disordered" evidence="2">
    <location>
        <begin position="1"/>
        <end position="20"/>
    </location>
</feature>
<dbReference type="InterPro" id="IPR036322">
    <property type="entry name" value="WD40_repeat_dom_sf"/>
</dbReference>
<dbReference type="InterPro" id="IPR050785">
    <property type="entry name" value="PAN2-PAN3_catalytic_subunit"/>
</dbReference>
<dbReference type="InterPro" id="IPR012337">
    <property type="entry name" value="RNaseH-like_sf"/>
</dbReference>
<feature type="region of interest" description="Disordered" evidence="2">
    <location>
        <begin position="324"/>
        <end position="357"/>
    </location>
</feature>
<dbReference type="InterPro" id="IPR028889">
    <property type="entry name" value="USP"/>
</dbReference>
<dbReference type="SMART" id="SM00479">
    <property type="entry name" value="EXOIII"/>
    <property type="match status" value="1"/>
</dbReference>
<feature type="domain" description="USP" evidence="3">
    <location>
        <begin position="406"/>
        <end position="745"/>
    </location>
</feature>
<organism evidence="4 5">
    <name type="scientific">Hortaea werneckii</name>
    <name type="common">Black yeast</name>
    <name type="synonym">Cladosporium werneckii</name>
    <dbReference type="NCBI Taxonomy" id="91943"/>
    <lineage>
        <taxon>Eukaryota</taxon>
        <taxon>Fungi</taxon>
        <taxon>Dikarya</taxon>
        <taxon>Ascomycota</taxon>
        <taxon>Pezizomycotina</taxon>
        <taxon>Dothideomycetes</taxon>
        <taxon>Dothideomycetidae</taxon>
        <taxon>Mycosphaerellales</taxon>
        <taxon>Teratosphaeriaceae</taxon>
        <taxon>Hortaea</taxon>
    </lineage>
</organism>
<dbReference type="InterPro" id="IPR015943">
    <property type="entry name" value="WD40/YVTN_repeat-like_dom_sf"/>
</dbReference>
<dbReference type="SUPFAM" id="SSF53098">
    <property type="entry name" value="Ribonuclease H-like"/>
    <property type="match status" value="1"/>
</dbReference>
<dbReference type="GO" id="GO:0031251">
    <property type="term" value="C:PAN complex"/>
    <property type="evidence" value="ECO:0007669"/>
    <property type="project" value="TreeGrafter"/>
</dbReference>
<gene>
    <name evidence="4" type="ORF">D0869_06765</name>
</gene>
<evidence type="ECO:0000256" key="1">
    <source>
        <dbReference type="ARBA" id="ARBA00022574"/>
    </source>
</evidence>
<dbReference type="Proteomes" id="UP000281245">
    <property type="component" value="Unassembled WGS sequence"/>
</dbReference>
<evidence type="ECO:0000313" key="4">
    <source>
        <dbReference type="EMBL" id="RMX81497.1"/>
    </source>
</evidence>
<dbReference type="GO" id="GO:0003676">
    <property type="term" value="F:nucleic acid binding"/>
    <property type="evidence" value="ECO:0007669"/>
    <property type="project" value="InterPro"/>
</dbReference>
<dbReference type="InterPro" id="IPR048841">
    <property type="entry name" value="PAN2_N"/>
</dbReference>
<feature type="compositionally biased region" description="Polar residues" evidence="2">
    <location>
        <begin position="949"/>
        <end position="958"/>
    </location>
</feature>
<dbReference type="PANTHER" id="PTHR15728">
    <property type="entry name" value="DEADENYLATION COMPLEX CATALYTIC SUBUNIT PAN2"/>
    <property type="match status" value="1"/>
</dbReference>
<dbReference type="Gene3D" id="3.90.70.10">
    <property type="entry name" value="Cysteine proteinases"/>
    <property type="match status" value="1"/>
</dbReference>
<dbReference type="SUPFAM" id="SSF50978">
    <property type="entry name" value="WD40 repeat-like"/>
    <property type="match status" value="1"/>
</dbReference>
<evidence type="ECO:0000313" key="5">
    <source>
        <dbReference type="Proteomes" id="UP000281245"/>
    </source>
</evidence>
<proteinExistence type="predicted"/>
<evidence type="ECO:0000256" key="2">
    <source>
        <dbReference type="SAM" id="MobiDB-lite"/>
    </source>
</evidence>
<dbReference type="Gene3D" id="3.30.420.10">
    <property type="entry name" value="Ribonuclease H-like superfamily/Ribonuclease H"/>
    <property type="match status" value="1"/>
</dbReference>
<dbReference type="Gene3D" id="2.130.10.10">
    <property type="entry name" value="YVTN repeat-like/Quinoprotein amine dehydrogenase"/>
    <property type="match status" value="2"/>
</dbReference>
<dbReference type="AlphaFoldDB" id="A0A3M6WSG2"/>
<dbReference type="PANTHER" id="PTHR15728:SF0">
    <property type="entry name" value="PAN2-PAN3 DEADENYLATION COMPLEX CATALYTIC SUBUNIT PAN2"/>
    <property type="match status" value="1"/>
</dbReference>
<feature type="region of interest" description="Disordered" evidence="2">
    <location>
        <begin position="937"/>
        <end position="980"/>
    </location>
</feature>
<sequence length="980" mass="109657">MEADWSETARLTLPGPSPNAPSTPITAFAFDTVQELLWTGNEYGRVTSFHGAELQKYTSFRGHASSTSRSVPGNAPVKQFLFCDKGVVSVSPRSTLAVVHKWNVYAGAINDMDARGDYLLTCGWAQHQYRGLGLERLIRVYDLKNLKPAAPVAFQQGAAFVRMHPKLSSTCIVTSQSGAIHSIDVQNPDVPSMRYAPTFDAQLTGLELMPSGKGFVMTDTNCQVVLWGSQTNMQFTEYSRPTEFADTQLASKQLDWRSEAPLNLIGMPYYREALLSGWPNSLVHEVGAPPVKLDPAVHATLRKADYGMVGANPRTLRRYQVEDTRASLNSPGSLAPPKFLSEKPRDENGAPDGERRLSEDIGQTLNSLAINGVSDPLAYYRPVEIKYSKFGIDDFDFRYYNKTRYSGLETHIVNSYANPLLQLYRFSNVTRNIALQHAARVCLNDNCLVCELGFLVDMLEKAQGQNCQATNLLKVLGKQRGAVPLGILEDHPTNMPLTAMIQTLNRFMLHKLEESYKLAAGSPVAIQAAFAMKGSSFIKCNTCHYLQEAKDQAWYSHDLVYPPKPAKNLPRSTTPPFTRLLQDSIHRQEQQRGWCMRCQGYKAITSRRAIYGTPDVLMINAAIQTPDARHLWATKNFLPREVGTINANGQVYCYDGQDLQWHLSKRPHAITIYELVGVVAEVAAGESQRSHLVSLVNVSIGEPEPAESPNWHLVNDFLVRSIPEDEALHFDARWRLPSVIMYQAKSKSHILDDSWKRELDTSVLYRSVPQPSLSESYRFRSLAQSDPLPGSDTHCAIDAEFPGDLTPGTSRFALVSLKEVYKKLWVLLNLGCKFIGHGLSSDFRTINIHVPESQVIDTQHLFSLGERTQRKLSLRFLAWLLLQEDIQQNGLSGHDSIEDARTALKLWRKYVQYVSEGSLEDVKDDIWRNGRRTEFKVPSNGARRWPETPKNSAPNTPLQHPASVARISTPSRSDVGSPLK</sequence>
<dbReference type="Pfam" id="PF13423">
    <property type="entry name" value="UCH_1"/>
    <property type="match status" value="1"/>
</dbReference>
<dbReference type="Pfam" id="PF00929">
    <property type="entry name" value="RNase_T"/>
    <property type="match status" value="1"/>
</dbReference>
<dbReference type="SUPFAM" id="SSF54001">
    <property type="entry name" value="Cysteine proteinases"/>
    <property type="match status" value="1"/>
</dbReference>
<dbReference type="EMBL" id="QWIJ01000511">
    <property type="protein sequence ID" value="RMX81497.1"/>
    <property type="molecule type" value="Genomic_DNA"/>
</dbReference>
<dbReference type="OrthoDB" id="16516at2759"/>
<reference evidence="4 5" key="1">
    <citation type="journal article" date="2018" name="BMC Genomics">
        <title>Genomic evidence for intraspecific hybridization in a clonal and extremely halotolerant yeast.</title>
        <authorList>
            <person name="Gostincar C."/>
            <person name="Stajich J.E."/>
            <person name="Zupancic J."/>
            <person name="Zalar P."/>
            <person name="Gunde-Cimerman N."/>
        </authorList>
    </citation>
    <scope>NUCLEOTIDE SEQUENCE [LARGE SCALE GENOMIC DNA]</scope>
    <source>
        <strain evidence="4 5">EXF-6656</strain>
    </source>
</reference>
<dbReference type="GO" id="GO:0004535">
    <property type="term" value="F:poly(A)-specific ribonuclease activity"/>
    <property type="evidence" value="ECO:0007669"/>
    <property type="project" value="TreeGrafter"/>
</dbReference>
<dbReference type="InterPro" id="IPR038765">
    <property type="entry name" value="Papain-like_cys_pep_sf"/>
</dbReference>
<dbReference type="InterPro" id="IPR028881">
    <property type="entry name" value="PAN2_UCH_dom"/>
</dbReference>
<feature type="compositionally biased region" description="Basic and acidic residues" evidence="2">
    <location>
        <begin position="340"/>
        <end position="357"/>
    </location>
</feature>
<name>A0A3M6WSG2_HORWE</name>
<dbReference type="GO" id="GO:0000932">
    <property type="term" value="C:P-body"/>
    <property type="evidence" value="ECO:0007669"/>
    <property type="project" value="TreeGrafter"/>
</dbReference>
<accession>A0A3M6WSG2</accession>
<keyword evidence="1" id="KW-0853">WD repeat</keyword>
<dbReference type="GO" id="GO:0000289">
    <property type="term" value="P:nuclear-transcribed mRNA poly(A) tail shortening"/>
    <property type="evidence" value="ECO:0007669"/>
    <property type="project" value="TreeGrafter"/>
</dbReference>
<dbReference type="PROSITE" id="PS50235">
    <property type="entry name" value="USP_3"/>
    <property type="match status" value="1"/>
</dbReference>
<comment type="caution">
    <text evidence="4">The sequence shown here is derived from an EMBL/GenBank/DDBJ whole genome shotgun (WGS) entry which is preliminary data.</text>
</comment>
<dbReference type="Pfam" id="PF20770">
    <property type="entry name" value="PAN2_N"/>
    <property type="match status" value="1"/>
</dbReference>
<dbReference type="InterPro" id="IPR036397">
    <property type="entry name" value="RNaseH_sf"/>
</dbReference>
<protein>
    <recommendedName>
        <fullName evidence="3">USP domain-containing protein</fullName>
    </recommendedName>
</protein>
<evidence type="ECO:0000259" key="3">
    <source>
        <dbReference type="PROSITE" id="PS50235"/>
    </source>
</evidence>
<dbReference type="InterPro" id="IPR013520">
    <property type="entry name" value="Ribonucl_H"/>
</dbReference>